<dbReference type="InterPro" id="IPR001610">
    <property type="entry name" value="PAC"/>
</dbReference>
<dbReference type="GO" id="GO:0045893">
    <property type="term" value="P:positive regulation of DNA-templated transcription"/>
    <property type="evidence" value="ECO:0007669"/>
    <property type="project" value="UniProtKB-ARBA"/>
</dbReference>
<dbReference type="Ensembl" id="ENSATET00000059393.2">
    <property type="protein sequence ID" value="ENSATEP00000060008.2"/>
    <property type="gene ID" value="ENSATEG00000012006.3"/>
</dbReference>
<protein>
    <recommendedName>
        <fullName evidence="8">Aryl hydrocarbon receptor nuclear translocator 2</fullName>
    </recommendedName>
</protein>
<dbReference type="AlphaFoldDB" id="A0A7N6BAE1"/>
<dbReference type="GO" id="GO:0003677">
    <property type="term" value="F:DNA binding"/>
    <property type="evidence" value="ECO:0007669"/>
    <property type="project" value="UniProtKB-KW"/>
</dbReference>
<name>A0A7N6BAE1_ANATE</name>
<dbReference type="FunFam" id="4.10.280.10:FF:000011">
    <property type="entry name" value="Aryl hydrocarbon receptor nuclear translocator 2"/>
    <property type="match status" value="1"/>
</dbReference>
<dbReference type="SUPFAM" id="SSF55785">
    <property type="entry name" value="PYP-like sensor domain (PAS domain)"/>
    <property type="match status" value="2"/>
</dbReference>
<dbReference type="PANTHER" id="PTHR23042">
    <property type="entry name" value="CIRCADIAN PROTEIN CLOCK/ARNT/BMAL/PAS"/>
    <property type="match status" value="1"/>
</dbReference>
<keyword evidence="6" id="KW-0804">Transcription</keyword>
<dbReference type="InterPro" id="IPR001067">
    <property type="entry name" value="Nuc_translocat"/>
</dbReference>
<evidence type="ECO:0000256" key="1">
    <source>
        <dbReference type="ARBA" id="ARBA00004123"/>
    </source>
</evidence>
<dbReference type="Gene3D" id="3.30.450.20">
    <property type="entry name" value="PAS domain"/>
    <property type="match status" value="2"/>
</dbReference>
<evidence type="ECO:0000256" key="6">
    <source>
        <dbReference type="ARBA" id="ARBA00023163"/>
    </source>
</evidence>
<dbReference type="FunFam" id="3.30.450.20:FF:000020">
    <property type="entry name" value="Aryl hydrocarbon receptor nuclear translocator 2"/>
    <property type="match status" value="1"/>
</dbReference>
<dbReference type="PROSITE" id="PS50112">
    <property type="entry name" value="PAS"/>
    <property type="match status" value="2"/>
</dbReference>
<dbReference type="InterPro" id="IPR035965">
    <property type="entry name" value="PAS-like_dom_sf"/>
</dbReference>
<keyword evidence="13" id="KW-1185">Reference proteome</keyword>
<evidence type="ECO:0000256" key="4">
    <source>
        <dbReference type="ARBA" id="ARBA00023015"/>
    </source>
</evidence>
<dbReference type="GO" id="GO:0001666">
    <property type="term" value="P:response to hypoxia"/>
    <property type="evidence" value="ECO:0007669"/>
    <property type="project" value="UniProtKB-ARBA"/>
</dbReference>
<feature type="domain" description="BHLH" evidence="11">
    <location>
        <begin position="62"/>
        <end position="115"/>
    </location>
</feature>
<evidence type="ECO:0000256" key="7">
    <source>
        <dbReference type="ARBA" id="ARBA00023242"/>
    </source>
</evidence>
<dbReference type="Pfam" id="PF00989">
    <property type="entry name" value="PAS"/>
    <property type="match status" value="1"/>
</dbReference>
<dbReference type="Gene3D" id="4.10.280.10">
    <property type="entry name" value="Helix-loop-helix DNA-binding domain"/>
    <property type="match status" value="1"/>
</dbReference>
<keyword evidence="2" id="KW-0678">Repressor</keyword>
<dbReference type="GO" id="GO:0046983">
    <property type="term" value="F:protein dimerization activity"/>
    <property type="evidence" value="ECO:0007669"/>
    <property type="project" value="InterPro"/>
</dbReference>
<dbReference type="GO" id="GO:0005667">
    <property type="term" value="C:transcription regulator complex"/>
    <property type="evidence" value="ECO:0007669"/>
    <property type="project" value="InterPro"/>
</dbReference>
<proteinExistence type="predicted"/>
<dbReference type="Proteomes" id="UP000265040">
    <property type="component" value="Chromosome 3"/>
</dbReference>
<gene>
    <name evidence="12" type="primary">ARNT2</name>
</gene>
<dbReference type="SUPFAM" id="SSF47459">
    <property type="entry name" value="HLH, helix-loop-helix DNA-binding domain"/>
    <property type="match status" value="1"/>
</dbReference>
<dbReference type="InterPro" id="IPR050933">
    <property type="entry name" value="Circadian_TF"/>
</dbReference>
<dbReference type="InterPro" id="IPR000014">
    <property type="entry name" value="PAS"/>
</dbReference>
<dbReference type="NCBIfam" id="TIGR00229">
    <property type="entry name" value="sensory_box"/>
    <property type="match status" value="1"/>
</dbReference>
<evidence type="ECO:0000313" key="12">
    <source>
        <dbReference type="Ensembl" id="ENSATEP00000060008.2"/>
    </source>
</evidence>
<dbReference type="FunFam" id="3.30.450.20:FF:000003">
    <property type="entry name" value="Aryl hydrocarbon receptor nuclear translocator 2"/>
    <property type="match status" value="1"/>
</dbReference>
<evidence type="ECO:0000256" key="2">
    <source>
        <dbReference type="ARBA" id="ARBA00022491"/>
    </source>
</evidence>
<keyword evidence="4" id="KW-0805">Transcription regulation</keyword>
<sequence length="739" mass="82078">MATPAAVNPSEMGSELPGTVAMPGAVGASQVRMGGAVPGRGGKRRSGGMDFDDEDGEGPSKFSRENHSEIERRRRNKMTQYITELSDMVPTCSALARKPDKLTILRMAVSHMKSMRGTGNTSTDGAYKPSFLTEQELKHLILEAADGFLFVVAAETGRVIYVSDSVTPVLNHPQSEWFGSTLYEQVHPDDVDKLREQLSTSENSMTGRILDLKTGTVKKEGQQSSMRMCMGSRRSFICRMRCGSAPLDHISLNRLSNMRKRYRNGLGPSKEGEAQYSVVHCTGYIKAWPPAGMTIPEEDTEASQTGKYCLVAIGRLQVTSSPVSMDMNGLSVPTEFLSRHNSDGVITFVDPRCINVIGYQPQDLLGKDILEFCHPEDQSHLRESFQQVVKLKGQVLSVMYRFRMKNREWMLIRTSSFTFQNPYSDEIEYIICTNTNVNLISYCVVFCRQLQQQQQAELEVHQRDGLTAYDLSQVPVASVSSGVHEAGKNIDKTEALFSQERDPRFAEMYTSISGCTLHIHTHTHKHTLAHTLYICPESVGFSFVFVSSVIHVPSVNDIQPSGSSNQNLAQISRQLNTGQVAWSGNRPPFTGQVPHTKSSFIFTYDFSVLSLIYQQLFVFFNPLPLCSVTSVHSTQDKWCLGPGICTSLHLCVTLCVFPDVSGESSQGGGQFPGRPSEVWSQWQNQHHSQQAGEQHTHPNPSQTEVFQDMLPMAGDPTQGTANYNIEDFADLGMFPPFSE</sequence>
<comment type="subcellular location">
    <subcellularLocation>
        <location evidence="1">Nucleus</location>
    </subcellularLocation>
</comment>
<dbReference type="SMART" id="SM00353">
    <property type="entry name" value="HLH"/>
    <property type="match status" value="1"/>
</dbReference>
<feature type="compositionally biased region" description="Low complexity" evidence="9">
    <location>
        <begin position="679"/>
        <end position="690"/>
    </location>
</feature>
<evidence type="ECO:0000256" key="5">
    <source>
        <dbReference type="ARBA" id="ARBA00023125"/>
    </source>
</evidence>
<dbReference type="InterPro" id="IPR036638">
    <property type="entry name" value="HLH_DNA-bd_sf"/>
</dbReference>
<dbReference type="InterPro" id="IPR011598">
    <property type="entry name" value="bHLH_dom"/>
</dbReference>
<dbReference type="Pfam" id="PF00010">
    <property type="entry name" value="HLH"/>
    <property type="match status" value="1"/>
</dbReference>
<keyword evidence="7" id="KW-0539">Nucleus</keyword>
<dbReference type="GO" id="GO:0005634">
    <property type="term" value="C:nucleus"/>
    <property type="evidence" value="ECO:0007669"/>
    <property type="project" value="UniProtKB-SubCell"/>
</dbReference>
<evidence type="ECO:0000256" key="9">
    <source>
        <dbReference type="SAM" id="MobiDB-lite"/>
    </source>
</evidence>
<dbReference type="GO" id="GO:0003700">
    <property type="term" value="F:DNA-binding transcription factor activity"/>
    <property type="evidence" value="ECO:0007669"/>
    <property type="project" value="InterPro"/>
</dbReference>
<feature type="compositionally biased region" description="Basic and acidic residues" evidence="9">
    <location>
        <begin position="62"/>
        <end position="72"/>
    </location>
</feature>
<keyword evidence="3" id="KW-0677">Repeat</keyword>
<evidence type="ECO:0000259" key="11">
    <source>
        <dbReference type="PROSITE" id="PS50888"/>
    </source>
</evidence>
<dbReference type="SMART" id="SM00086">
    <property type="entry name" value="PAC"/>
    <property type="match status" value="1"/>
</dbReference>
<feature type="domain" description="PAS" evidence="10">
    <location>
        <begin position="341"/>
        <end position="392"/>
    </location>
</feature>
<organism evidence="12 13">
    <name type="scientific">Anabas testudineus</name>
    <name type="common">Climbing perch</name>
    <name type="synonym">Anthias testudineus</name>
    <dbReference type="NCBI Taxonomy" id="64144"/>
    <lineage>
        <taxon>Eukaryota</taxon>
        <taxon>Metazoa</taxon>
        <taxon>Chordata</taxon>
        <taxon>Craniata</taxon>
        <taxon>Vertebrata</taxon>
        <taxon>Euteleostomi</taxon>
        <taxon>Actinopterygii</taxon>
        <taxon>Neopterygii</taxon>
        <taxon>Teleostei</taxon>
        <taxon>Neoteleostei</taxon>
        <taxon>Acanthomorphata</taxon>
        <taxon>Anabantaria</taxon>
        <taxon>Anabantiformes</taxon>
        <taxon>Anabantoidei</taxon>
        <taxon>Anabantidae</taxon>
        <taxon>Anabas</taxon>
    </lineage>
</organism>
<dbReference type="PROSITE" id="PS50888">
    <property type="entry name" value="BHLH"/>
    <property type="match status" value="1"/>
</dbReference>
<feature type="region of interest" description="Disordered" evidence="9">
    <location>
        <begin position="665"/>
        <end position="703"/>
    </location>
</feature>
<dbReference type="SMART" id="SM00091">
    <property type="entry name" value="PAS"/>
    <property type="match status" value="2"/>
</dbReference>
<dbReference type="CDD" id="cd00130">
    <property type="entry name" value="PAS"/>
    <property type="match status" value="2"/>
</dbReference>
<reference evidence="12" key="1">
    <citation type="submission" date="2021-04" db="EMBL/GenBank/DDBJ databases">
        <authorList>
            <consortium name="Wellcome Sanger Institute Data Sharing"/>
        </authorList>
    </citation>
    <scope>NUCLEOTIDE SEQUENCE [LARGE SCALE GENOMIC DNA]</scope>
</reference>
<dbReference type="PRINTS" id="PR00785">
    <property type="entry name" value="NCTRNSLOCATR"/>
</dbReference>
<evidence type="ECO:0000313" key="13">
    <source>
        <dbReference type="Proteomes" id="UP000265040"/>
    </source>
</evidence>
<reference evidence="12" key="3">
    <citation type="submission" date="2025-09" db="UniProtKB">
        <authorList>
            <consortium name="Ensembl"/>
        </authorList>
    </citation>
    <scope>IDENTIFICATION</scope>
</reference>
<dbReference type="Pfam" id="PF14598">
    <property type="entry name" value="PAS_11"/>
    <property type="match status" value="1"/>
</dbReference>
<dbReference type="GO" id="GO:0005737">
    <property type="term" value="C:cytoplasm"/>
    <property type="evidence" value="ECO:0007669"/>
    <property type="project" value="InterPro"/>
</dbReference>
<dbReference type="GeneTree" id="ENSGT00940000158198"/>
<reference evidence="12" key="2">
    <citation type="submission" date="2025-08" db="UniProtKB">
        <authorList>
            <consortium name="Ensembl"/>
        </authorList>
    </citation>
    <scope>IDENTIFICATION</scope>
</reference>
<evidence type="ECO:0000256" key="3">
    <source>
        <dbReference type="ARBA" id="ARBA00022737"/>
    </source>
</evidence>
<dbReference type="CDD" id="cd18947">
    <property type="entry name" value="bHLH-PAS_ARNT"/>
    <property type="match status" value="1"/>
</dbReference>
<feature type="region of interest" description="Disordered" evidence="9">
    <location>
        <begin position="1"/>
        <end position="75"/>
    </location>
</feature>
<evidence type="ECO:0000259" key="10">
    <source>
        <dbReference type="PROSITE" id="PS50112"/>
    </source>
</evidence>
<feature type="domain" description="PAS" evidence="10">
    <location>
        <begin position="133"/>
        <end position="205"/>
    </location>
</feature>
<dbReference type="InterPro" id="IPR013767">
    <property type="entry name" value="PAS_fold"/>
</dbReference>
<evidence type="ECO:0000256" key="8">
    <source>
        <dbReference type="ARBA" id="ARBA00071057"/>
    </source>
</evidence>
<keyword evidence="5" id="KW-0238">DNA-binding</keyword>
<accession>A0A7N6BAE1</accession>
<feature type="compositionally biased region" description="Polar residues" evidence="9">
    <location>
        <begin position="691"/>
        <end position="703"/>
    </location>
</feature>